<evidence type="ECO:0000313" key="2">
    <source>
        <dbReference type="EMBL" id="SPO00065.1"/>
    </source>
</evidence>
<feature type="region of interest" description="Disordered" evidence="1">
    <location>
        <begin position="1"/>
        <end position="35"/>
    </location>
</feature>
<feature type="region of interest" description="Disordered" evidence="1">
    <location>
        <begin position="585"/>
        <end position="604"/>
    </location>
</feature>
<feature type="region of interest" description="Disordered" evidence="1">
    <location>
        <begin position="384"/>
        <end position="407"/>
    </location>
</feature>
<name>A0AAE8MTW7_9PEZI</name>
<feature type="region of interest" description="Disordered" evidence="1">
    <location>
        <begin position="282"/>
        <end position="321"/>
    </location>
</feature>
<feature type="region of interest" description="Disordered" evidence="1">
    <location>
        <begin position="631"/>
        <end position="650"/>
    </location>
</feature>
<sequence>MGRSSKRSGSIAEGSRTNGEGRKAGAALEDSKGRFSDGVEMEIAEVRERMSSRSARGGSVNGANAEGVNAISNYGNINTNYGIVVPKEGIESSSTSSGQSVFQSVRQSLFAPRASPTTTTTTTATTATAPTNAAPKNSSSIISAASAIVPSSTPDENRRKLRSLVHKVKWAMGGDNSDLGDAFAAFTDVSDNCRVLCEALVGSEVRKRTELHEKTKNDGPISEDELAKALEKAPSLMEVRDWRESVSALMGRVAAEGYDERQSRIGEDLRYLIQLLQAPSLQPPVSQLPRSPTPQIPDPSQQPARPRDSEPASDLTTREFDISKRGDTILEFSITPKTVYDDSDDSGHTPTDPIPLKASFRVSSHVLSETSPVFYQVFSTAASQIASQTRDPPPRGSSAWPRPRRGTSRNGVPVNIYRMTPLLPREIRPLEILLHAAHMHNDKVPRDIDFPQFVTVAELCLRFQCTSPLELVVEMCWMPQWMHMGGEAMPDGLLLISYAFGMRGLFTRMTKSAILNVVDEGELEGRRWPAGLKSKIWAVRRAKMEQIYACCVATVQEYLRPPREAFGSGDAMARYRPRSIFEMDGVRRSPSTSPPPPVAVQTQAPSQAPSQYLLTYLSSSPTATPVAPAAAPATAAPQPGAFPTSTPRCPKGSHECDAANLGYLMMVLAELQLLPVVMNSEAVAERSLPPRSLAQLVRALQGIPSPPNRIHKGGVCDPVPAFRGAVIDIFNSLSGLTLFDVTGRHGYGLSRMHAARPQKARRATVAEERDGGVEARDAGSGAGVGVEIPGEVALGILRALGSVRDVRAAAMTSRSFYGAYKAHEASLVACCAAEGEEEEEAVERDGSCESPDFEVLTEEEARRIIWPDSPVQEVPAPPPPSVPRAARREGGDGDGDGDGGSRSPDPPPPLDLDGTAAPEGAREKFRAEDALFTEGKMLSVVETKQLRVDHDAYLGMHKDRDIVQVESKVEERLGDMVEVGGGVETWI</sequence>
<feature type="region of interest" description="Disordered" evidence="1">
    <location>
        <begin position="112"/>
        <end position="138"/>
    </location>
</feature>
<dbReference type="AlphaFoldDB" id="A0AAE8MTW7"/>
<comment type="caution">
    <text evidence="2">The sequence shown here is derived from an EMBL/GenBank/DDBJ whole genome shotgun (WGS) entry which is preliminary data.</text>
</comment>
<protein>
    <recommendedName>
        <fullName evidence="4">BTB domain-containing protein</fullName>
    </recommendedName>
</protein>
<reference evidence="2" key="1">
    <citation type="submission" date="2018-03" db="EMBL/GenBank/DDBJ databases">
        <authorList>
            <person name="Guldener U."/>
        </authorList>
    </citation>
    <scope>NUCLEOTIDE SEQUENCE</scope>
</reference>
<feature type="region of interest" description="Disordered" evidence="1">
    <location>
        <begin position="864"/>
        <end position="917"/>
    </location>
</feature>
<accession>A0AAE8MTW7</accession>
<dbReference type="Proteomes" id="UP001187682">
    <property type="component" value="Unassembled WGS sequence"/>
</dbReference>
<dbReference type="PANTHER" id="PTHR48125">
    <property type="entry name" value="LP07818P1"/>
    <property type="match status" value="1"/>
</dbReference>
<feature type="compositionally biased region" description="Low complexity" evidence="1">
    <location>
        <begin position="631"/>
        <end position="644"/>
    </location>
</feature>
<proteinExistence type="predicted"/>
<evidence type="ECO:0000313" key="3">
    <source>
        <dbReference type="Proteomes" id="UP001187682"/>
    </source>
</evidence>
<dbReference type="PANTHER" id="PTHR48125:SF10">
    <property type="entry name" value="OS12G0136300 PROTEIN"/>
    <property type="match status" value="1"/>
</dbReference>
<feature type="compositionally biased region" description="Basic and acidic residues" evidence="1">
    <location>
        <begin position="305"/>
        <end position="321"/>
    </location>
</feature>
<gene>
    <name evidence="2" type="ORF">DNG_02917</name>
</gene>
<feature type="region of interest" description="Disordered" evidence="1">
    <location>
        <begin position="758"/>
        <end position="781"/>
    </location>
</feature>
<dbReference type="EMBL" id="ONZQ02000003">
    <property type="protein sequence ID" value="SPO00065.1"/>
    <property type="molecule type" value="Genomic_DNA"/>
</dbReference>
<evidence type="ECO:0000256" key="1">
    <source>
        <dbReference type="SAM" id="MobiDB-lite"/>
    </source>
</evidence>
<keyword evidence="3" id="KW-1185">Reference proteome</keyword>
<feature type="compositionally biased region" description="Basic and acidic residues" evidence="1">
    <location>
        <begin position="19"/>
        <end position="35"/>
    </location>
</feature>
<organism evidence="2 3">
    <name type="scientific">Cephalotrichum gorgonifer</name>
    <dbReference type="NCBI Taxonomy" id="2041049"/>
    <lineage>
        <taxon>Eukaryota</taxon>
        <taxon>Fungi</taxon>
        <taxon>Dikarya</taxon>
        <taxon>Ascomycota</taxon>
        <taxon>Pezizomycotina</taxon>
        <taxon>Sordariomycetes</taxon>
        <taxon>Hypocreomycetidae</taxon>
        <taxon>Microascales</taxon>
        <taxon>Microascaceae</taxon>
        <taxon>Cephalotrichum</taxon>
    </lineage>
</organism>
<evidence type="ECO:0008006" key="4">
    <source>
        <dbReference type="Google" id="ProtNLM"/>
    </source>
</evidence>
<feature type="compositionally biased region" description="Basic and acidic residues" evidence="1">
    <location>
        <begin position="764"/>
        <end position="777"/>
    </location>
</feature>